<dbReference type="PANTHER" id="PTHR34861">
    <property type="match status" value="1"/>
</dbReference>
<proteinExistence type="inferred from homology"/>
<dbReference type="SUPFAM" id="SSF102198">
    <property type="entry name" value="Putative cyclase"/>
    <property type="match status" value="1"/>
</dbReference>
<dbReference type="GO" id="GO:0004061">
    <property type="term" value="F:arylformamidase activity"/>
    <property type="evidence" value="ECO:0007669"/>
    <property type="project" value="InterPro"/>
</dbReference>
<name>A0AA39CNF9_9EURO</name>
<dbReference type="EMBL" id="JAPDRN010000185">
    <property type="protein sequence ID" value="KAJ9614755.1"/>
    <property type="molecule type" value="Genomic_DNA"/>
</dbReference>
<reference evidence="2" key="1">
    <citation type="submission" date="2022-10" db="EMBL/GenBank/DDBJ databases">
        <title>Culturing micro-colonial fungi from biological soil crusts in the Mojave desert and describing Neophaeococcomyces mojavensis, and introducing the new genera and species Taxawa tesnikishii.</title>
        <authorList>
            <person name="Kurbessoian T."/>
            <person name="Stajich J.E."/>
        </authorList>
    </citation>
    <scope>NUCLEOTIDE SEQUENCE</scope>
    <source>
        <strain evidence="2">TK_35</strain>
    </source>
</reference>
<dbReference type="GO" id="GO:0019441">
    <property type="term" value="P:L-tryptophan catabolic process to kynurenine"/>
    <property type="evidence" value="ECO:0007669"/>
    <property type="project" value="InterPro"/>
</dbReference>
<protein>
    <recommendedName>
        <fullName evidence="4">Cyclase</fullName>
    </recommendedName>
</protein>
<accession>A0AA39CNF9</accession>
<evidence type="ECO:0000313" key="3">
    <source>
        <dbReference type="Proteomes" id="UP001172681"/>
    </source>
</evidence>
<dbReference type="Proteomes" id="UP001172681">
    <property type="component" value="Unassembled WGS sequence"/>
</dbReference>
<comment type="caution">
    <text evidence="2">The sequence shown here is derived from an EMBL/GenBank/DDBJ whole genome shotgun (WGS) entry which is preliminary data.</text>
</comment>
<evidence type="ECO:0000313" key="2">
    <source>
        <dbReference type="EMBL" id="KAJ9614755.1"/>
    </source>
</evidence>
<dbReference type="InterPro" id="IPR037175">
    <property type="entry name" value="KFase_sf"/>
</dbReference>
<comment type="similarity">
    <text evidence="1">Belongs to the Cyclase 1 superfamily.</text>
</comment>
<dbReference type="PANTHER" id="PTHR34861:SF10">
    <property type="entry name" value="CYCLASE"/>
    <property type="match status" value="1"/>
</dbReference>
<evidence type="ECO:0000256" key="1">
    <source>
        <dbReference type="ARBA" id="ARBA00007865"/>
    </source>
</evidence>
<dbReference type="AlphaFoldDB" id="A0AA39CNF9"/>
<sequence length="329" mass="36491">MSKPLPDFDSLPKVEGQPQGNAWGYWGKDDQLGTLNLLTKKVKLDALKEVRLGESCQLDLRLDFFAHRVAGREGFKQKILDFKKANAGGMYEIYAHDDVVTFNTQGSSQWDGFRHVGLQGPGTYFNGMKHEDISQDEIGRNGIHKWVEKGGIVGRGVLLDYLRWQQETGKPVKKADASTEITVAELEAVARYQGTTLKHGDILIIRMGFTDWYKKTSRSDAQEALEVGAFIGLQASMEMVKWIWNNHFAAIACDSLGLEVCPAPFGAKDKVCLHEWMLAHWGCPIGELWNLEDLSKFCAGAGQWSFLFTSAPLHVFGGVGSPANAIALL</sequence>
<dbReference type="Pfam" id="PF04199">
    <property type="entry name" value="Cyclase"/>
    <property type="match status" value="1"/>
</dbReference>
<organism evidence="2 3">
    <name type="scientific">Knufia peltigerae</name>
    <dbReference type="NCBI Taxonomy" id="1002370"/>
    <lineage>
        <taxon>Eukaryota</taxon>
        <taxon>Fungi</taxon>
        <taxon>Dikarya</taxon>
        <taxon>Ascomycota</taxon>
        <taxon>Pezizomycotina</taxon>
        <taxon>Eurotiomycetes</taxon>
        <taxon>Chaetothyriomycetidae</taxon>
        <taxon>Chaetothyriales</taxon>
        <taxon>Trichomeriaceae</taxon>
        <taxon>Knufia</taxon>
    </lineage>
</organism>
<dbReference type="Gene3D" id="3.50.30.50">
    <property type="entry name" value="Putative cyclase"/>
    <property type="match status" value="1"/>
</dbReference>
<keyword evidence="3" id="KW-1185">Reference proteome</keyword>
<gene>
    <name evidence="2" type="ORF">H2204_014453</name>
</gene>
<evidence type="ECO:0008006" key="4">
    <source>
        <dbReference type="Google" id="ProtNLM"/>
    </source>
</evidence>
<dbReference type="InterPro" id="IPR007325">
    <property type="entry name" value="KFase/CYL"/>
</dbReference>